<evidence type="ECO:0000256" key="2">
    <source>
        <dbReference type="ARBA" id="ARBA00009259"/>
    </source>
</evidence>
<dbReference type="AlphaFoldDB" id="A0A6S7FU80"/>
<comment type="subcellular location">
    <subcellularLocation>
        <location evidence="1 6">Nucleus</location>
    </subcellularLocation>
</comment>
<proteinExistence type="inferred from homology"/>
<dbReference type="GO" id="GO:0003712">
    <property type="term" value="F:transcription coregulator activity"/>
    <property type="evidence" value="ECO:0007669"/>
    <property type="project" value="InterPro"/>
</dbReference>
<dbReference type="InterPro" id="IPR019403">
    <property type="entry name" value="Mediator_Med19_met"/>
</dbReference>
<name>A0A6S7FU80_PARCT</name>
<dbReference type="EMBL" id="CACRXK020000583">
    <property type="protein sequence ID" value="CAB3983155.1"/>
    <property type="molecule type" value="Genomic_DNA"/>
</dbReference>
<feature type="compositionally biased region" description="Basic residues" evidence="7">
    <location>
        <begin position="127"/>
        <end position="138"/>
    </location>
</feature>
<dbReference type="OrthoDB" id="10044050at2759"/>
<organism evidence="8 9">
    <name type="scientific">Paramuricea clavata</name>
    <name type="common">Red gorgonian</name>
    <name type="synonym">Violescent sea-whip</name>
    <dbReference type="NCBI Taxonomy" id="317549"/>
    <lineage>
        <taxon>Eukaryota</taxon>
        <taxon>Metazoa</taxon>
        <taxon>Cnidaria</taxon>
        <taxon>Anthozoa</taxon>
        <taxon>Octocorallia</taxon>
        <taxon>Malacalcyonacea</taxon>
        <taxon>Plexauridae</taxon>
        <taxon>Paramuricea</taxon>
    </lineage>
</organism>
<comment type="function">
    <text evidence="6">Component of the Mediator complex, a coactivator involved in the regulated transcription of nearly all RNA polymerase II-dependent genes. Mediator functions as a bridge to convey information from gene-specific regulatory proteins to the basal RNA polymerase II transcription machinery. Mediator is recruited to promoters by direct interactions with regulatory proteins and serves as a scaffold for the assembly of a functional preinitiation complex with RNA polymerase II and the general transcription factors.</text>
</comment>
<evidence type="ECO:0000256" key="5">
    <source>
        <dbReference type="ARBA" id="ARBA00023242"/>
    </source>
</evidence>
<dbReference type="Proteomes" id="UP001152795">
    <property type="component" value="Unassembled WGS sequence"/>
</dbReference>
<feature type="compositionally biased region" description="Basic residues" evidence="7">
    <location>
        <begin position="82"/>
        <end position="93"/>
    </location>
</feature>
<dbReference type="PANTHER" id="PTHR22536">
    <property type="entry name" value="LUNG CANCER METASTASIS-RELATED LCMR1 PROTEIN"/>
    <property type="match status" value="1"/>
</dbReference>
<keyword evidence="4 6" id="KW-0804">Transcription</keyword>
<dbReference type="GO" id="GO:0045944">
    <property type="term" value="P:positive regulation of transcription by RNA polymerase II"/>
    <property type="evidence" value="ECO:0007669"/>
    <property type="project" value="TreeGrafter"/>
</dbReference>
<accession>A0A6S7FU80</accession>
<comment type="caution">
    <text evidence="8">The sequence shown here is derived from an EMBL/GenBank/DDBJ whole genome shotgun (WGS) entry which is preliminary data.</text>
</comment>
<keyword evidence="3 6" id="KW-0805">Transcription regulation</keyword>
<evidence type="ECO:0000313" key="8">
    <source>
        <dbReference type="EMBL" id="CAB3983155.1"/>
    </source>
</evidence>
<evidence type="ECO:0000256" key="1">
    <source>
        <dbReference type="ARBA" id="ARBA00004123"/>
    </source>
</evidence>
<evidence type="ECO:0000256" key="4">
    <source>
        <dbReference type="ARBA" id="ARBA00023163"/>
    </source>
</evidence>
<gene>
    <name evidence="6" type="primary">MED19</name>
    <name evidence="8" type="ORF">PACLA_8A051815</name>
</gene>
<feature type="compositionally biased region" description="Basic and acidic residues" evidence="7">
    <location>
        <begin position="94"/>
        <end position="113"/>
    </location>
</feature>
<sequence length="138" mass="15691">MEHSYQKFFGKKTKESLSSFLTHLPGLIDVPGCPNDGLRVLINKPPIGGKELVPLSGHQLAGFRLNPGPVPDQFKFVNQQPSKKKHKHKKHKKEHSEGKTEEKSKIQDGPAEKKSKKSKKHEDGDKKKKKKEKRKKKI</sequence>
<keyword evidence="5 6" id="KW-0539">Nucleus</keyword>
<keyword evidence="9" id="KW-1185">Reference proteome</keyword>
<dbReference type="PANTHER" id="PTHR22536:SF1">
    <property type="entry name" value="MEDIATOR OF RNA POLYMERASE II TRANSCRIPTION SUBUNIT 19"/>
    <property type="match status" value="1"/>
</dbReference>
<comment type="similarity">
    <text evidence="2 6">Belongs to the Mediator complex subunit 19 family.</text>
</comment>
<reference evidence="8" key="1">
    <citation type="submission" date="2020-04" db="EMBL/GenBank/DDBJ databases">
        <authorList>
            <person name="Alioto T."/>
            <person name="Alioto T."/>
            <person name="Gomez Garrido J."/>
        </authorList>
    </citation>
    <scope>NUCLEOTIDE SEQUENCE</scope>
    <source>
        <strain evidence="8">A484AB</strain>
    </source>
</reference>
<evidence type="ECO:0000256" key="6">
    <source>
        <dbReference type="RuleBase" id="RU364151"/>
    </source>
</evidence>
<protein>
    <recommendedName>
        <fullName evidence="6">Mediator of RNA polymerase II transcription subunit 19</fullName>
    </recommendedName>
    <alternativeName>
        <fullName evidence="6">Mediator complex subunit 19</fullName>
    </alternativeName>
</protein>
<dbReference type="Pfam" id="PF10278">
    <property type="entry name" value="Med19"/>
    <property type="match status" value="1"/>
</dbReference>
<feature type="region of interest" description="Disordered" evidence="7">
    <location>
        <begin position="64"/>
        <end position="138"/>
    </location>
</feature>
<keyword evidence="6" id="KW-0010">Activator</keyword>
<dbReference type="GO" id="GO:0016592">
    <property type="term" value="C:mediator complex"/>
    <property type="evidence" value="ECO:0007669"/>
    <property type="project" value="InterPro"/>
</dbReference>
<evidence type="ECO:0000313" key="9">
    <source>
        <dbReference type="Proteomes" id="UP001152795"/>
    </source>
</evidence>
<comment type="subunit">
    <text evidence="6">Component of the Mediator complex.</text>
</comment>
<evidence type="ECO:0000256" key="7">
    <source>
        <dbReference type="SAM" id="MobiDB-lite"/>
    </source>
</evidence>
<evidence type="ECO:0000256" key="3">
    <source>
        <dbReference type="ARBA" id="ARBA00023015"/>
    </source>
</evidence>